<protein>
    <submittedName>
        <fullName evidence="2">Uncharacterized protein</fullName>
    </submittedName>
</protein>
<name>A0A1I7WXW0_HETBA</name>
<sequence>MKMLTMINSCCRLASEEEIQFISLTYIYI</sequence>
<dbReference type="Proteomes" id="UP000095283">
    <property type="component" value="Unplaced"/>
</dbReference>
<keyword evidence="1" id="KW-1185">Reference proteome</keyword>
<dbReference type="WBParaSite" id="Hba_10086">
    <property type="protein sequence ID" value="Hba_10086"/>
    <property type="gene ID" value="Hba_10086"/>
</dbReference>
<accession>A0A1I7WXW0</accession>
<evidence type="ECO:0000313" key="1">
    <source>
        <dbReference type="Proteomes" id="UP000095283"/>
    </source>
</evidence>
<organism evidence="1 2">
    <name type="scientific">Heterorhabditis bacteriophora</name>
    <name type="common">Entomopathogenic nematode worm</name>
    <dbReference type="NCBI Taxonomy" id="37862"/>
    <lineage>
        <taxon>Eukaryota</taxon>
        <taxon>Metazoa</taxon>
        <taxon>Ecdysozoa</taxon>
        <taxon>Nematoda</taxon>
        <taxon>Chromadorea</taxon>
        <taxon>Rhabditida</taxon>
        <taxon>Rhabditina</taxon>
        <taxon>Rhabditomorpha</taxon>
        <taxon>Strongyloidea</taxon>
        <taxon>Heterorhabditidae</taxon>
        <taxon>Heterorhabditis</taxon>
    </lineage>
</organism>
<reference evidence="2" key="1">
    <citation type="submission" date="2016-11" db="UniProtKB">
        <authorList>
            <consortium name="WormBaseParasite"/>
        </authorList>
    </citation>
    <scope>IDENTIFICATION</scope>
</reference>
<proteinExistence type="predicted"/>
<dbReference type="AlphaFoldDB" id="A0A1I7WXW0"/>
<evidence type="ECO:0000313" key="2">
    <source>
        <dbReference type="WBParaSite" id="Hba_10086"/>
    </source>
</evidence>